<keyword evidence="3" id="KW-1185">Reference proteome</keyword>
<reference evidence="2 3" key="1">
    <citation type="submission" date="2019-08" db="EMBL/GenBank/DDBJ databases">
        <authorList>
            <person name="Alioto T."/>
            <person name="Alioto T."/>
            <person name="Gomez Garrido J."/>
        </authorList>
    </citation>
    <scope>NUCLEOTIDE SEQUENCE [LARGE SCALE GENOMIC DNA]</scope>
</reference>
<dbReference type="EMBL" id="CABPRJ010000050">
    <property type="protein sequence ID" value="VVC26880.1"/>
    <property type="molecule type" value="Genomic_DNA"/>
</dbReference>
<protein>
    <submittedName>
        <fullName evidence="2">Uncharacterized protein</fullName>
    </submittedName>
</protein>
<feature type="region of interest" description="Disordered" evidence="1">
    <location>
        <begin position="1"/>
        <end position="44"/>
    </location>
</feature>
<accession>A0A5E4M945</accession>
<dbReference type="Proteomes" id="UP000325440">
    <property type="component" value="Unassembled WGS sequence"/>
</dbReference>
<dbReference type="PANTHER" id="PTHR46584">
    <property type="entry name" value="HMG DOMAIN-CONTAINING PROTEIN 4"/>
    <property type="match status" value="1"/>
</dbReference>
<name>A0A5E4M945_9HEMI</name>
<sequence>MSKSEAEPNEDNSKLEQTAKLELDHGDSEDSTSKVIEDTAEKPSTEVMNNLTDTNDIKCQTESETLRTIQPIDVAAHLALLGESLTNMGERLKKHEGEVDVNNSLSVLLDSLLCTLGPLLCLTQQVPELNVNSQETLEKLMDDIAYIMPGL</sequence>
<dbReference type="AlphaFoldDB" id="A0A5E4M945"/>
<dbReference type="InterPro" id="IPR042477">
    <property type="entry name" value="HMGXB4"/>
</dbReference>
<dbReference type="PANTHER" id="PTHR46584:SF1">
    <property type="entry name" value="HMG DOMAIN-CONTAINING PROTEIN 4"/>
    <property type="match status" value="1"/>
</dbReference>
<proteinExistence type="predicted"/>
<organism evidence="2 3">
    <name type="scientific">Cinara cedri</name>
    <dbReference type="NCBI Taxonomy" id="506608"/>
    <lineage>
        <taxon>Eukaryota</taxon>
        <taxon>Metazoa</taxon>
        <taxon>Ecdysozoa</taxon>
        <taxon>Arthropoda</taxon>
        <taxon>Hexapoda</taxon>
        <taxon>Insecta</taxon>
        <taxon>Pterygota</taxon>
        <taxon>Neoptera</taxon>
        <taxon>Paraneoptera</taxon>
        <taxon>Hemiptera</taxon>
        <taxon>Sternorrhyncha</taxon>
        <taxon>Aphidomorpha</taxon>
        <taxon>Aphidoidea</taxon>
        <taxon>Aphididae</taxon>
        <taxon>Lachninae</taxon>
        <taxon>Cinara</taxon>
    </lineage>
</organism>
<evidence type="ECO:0000313" key="3">
    <source>
        <dbReference type="Proteomes" id="UP000325440"/>
    </source>
</evidence>
<dbReference type="OrthoDB" id="4777606at2759"/>
<gene>
    <name evidence="2" type="ORF">CINCED_3A013402</name>
</gene>
<evidence type="ECO:0000256" key="1">
    <source>
        <dbReference type="SAM" id="MobiDB-lite"/>
    </source>
</evidence>
<evidence type="ECO:0000313" key="2">
    <source>
        <dbReference type="EMBL" id="VVC26880.1"/>
    </source>
</evidence>